<evidence type="ECO:0000313" key="2">
    <source>
        <dbReference type="EMBL" id="GBP78560.1"/>
    </source>
</evidence>
<protein>
    <submittedName>
        <fullName evidence="2">Uncharacterized protein</fullName>
    </submittedName>
</protein>
<dbReference type="EMBL" id="BGZK01001374">
    <property type="protein sequence ID" value="GBP78560.1"/>
    <property type="molecule type" value="Genomic_DNA"/>
</dbReference>
<accession>A0A4C1YTQ4</accession>
<proteinExistence type="predicted"/>
<reference evidence="2 3" key="1">
    <citation type="journal article" date="2019" name="Commun. Biol.">
        <title>The bagworm genome reveals a unique fibroin gene that provides high tensile strength.</title>
        <authorList>
            <person name="Kono N."/>
            <person name="Nakamura H."/>
            <person name="Ohtoshi R."/>
            <person name="Tomita M."/>
            <person name="Numata K."/>
            <person name="Arakawa K."/>
        </authorList>
    </citation>
    <scope>NUCLEOTIDE SEQUENCE [LARGE SCALE GENOMIC DNA]</scope>
</reference>
<sequence>MQAARHRGHYGRAERVGTAAPALPDAEVSDAPRAHADGGAPTRTLWEQLLWCEPMLRGPSSIGRRQTRAGREEEDTGSLTHAWLSRPPPSSTTTPQPGAPHPQLSACA</sequence>
<dbReference type="Proteomes" id="UP000299102">
    <property type="component" value="Unassembled WGS sequence"/>
</dbReference>
<feature type="compositionally biased region" description="Basic residues" evidence="1">
    <location>
        <begin position="1"/>
        <end position="10"/>
    </location>
</feature>
<comment type="caution">
    <text evidence="2">The sequence shown here is derived from an EMBL/GenBank/DDBJ whole genome shotgun (WGS) entry which is preliminary data.</text>
</comment>
<feature type="region of interest" description="Disordered" evidence="1">
    <location>
        <begin position="56"/>
        <end position="108"/>
    </location>
</feature>
<keyword evidence="3" id="KW-1185">Reference proteome</keyword>
<dbReference type="AlphaFoldDB" id="A0A4C1YTQ4"/>
<name>A0A4C1YTQ4_EUMVA</name>
<gene>
    <name evidence="2" type="ORF">EVAR_61571_1</name>
</gene>
<evidence type="ECO:0000256" key="1">
    <source>
        <dbReference type="SAM" id="MobiDB-lite"/>
    </source>
</evidence>
<evidence type="ECO:0000313" key="3">
    <source>
        <dbReference type="Proteomes" id="UP000299102"/>
    </source>
</evidence>
<organism evidence="2 3">
    <name type="scientific">Eumeta variegata</name>
    <name type="common">Bagworm moth</name>
    <name type="synonym">Eumeta japonica</name>
    <dbReference type="NCBI Taxonomy" id="151549"/>
    <lineage>
        <taxon>Eukaryota</taxon>
        <taxon>Metazoa</taxon>
        <taxon>Ecdysozoa</taxon>
        <taxon>Arthropoda</taxon>
        <taxon>Hexapoda</taxon>
        <taxon>Insecta</taxon>
        <taxon>Pterygota</taxon>
        <taxon>Neoptera</taxon>
        <taxon>Endopterygota</taxon>
        <taxon>Lepidoptera</taxon>
        <taxon>Glossata</taxon>
        <taxon>Ditrysia</taxon>
        <taxon>Tineoidea</taxon>
        <taxon>Psychidae</taxon>
        <taxon>Oiketicinae</taxon>
        <taxon>Eumeta</taxon>
    </lineage>
</organism>
<feature type="region of interest" description="Disordered" evidence="1">
    <location>
        <begin position="1"/>
        <end position="41"/>
    </location>
</feature>